<keyword evidence="2" id="KW-0812">Transmembrane</keyword>
<evidence type="ECO:0000313" key="4">
    <source>
        <dbReference type="RefSeq" id="XP_014512924.1"/>
    </source>
</evidence>
<name>A0A1S3V455_VIGRR</name>
<feature type="transmembrane region" description="Helical" evidence="2">
    <location>
        <begin position="59"/>
        <end position="80"/>
    </location>
</feature>
<gene>
    <name evidence="4" type="primary">LOC106771457</name>
</gene>
<evidence type="ECO:0000313" key="3">
    <source>
        <dbReference type="Proteomes" id="UP000087766"/>
    </source>
</evidence>
<dbReference type="Proteomes" id="UP000087766">
    <property type="component" value="Chromosome 8"/>
</dbReference>
<reference evidence="3" key="1">
    <citation type="journal article" date="2014" name="Nat. Commun.">
        <title>Genome sequence of mungbean and insights into evolution within Vigna species.</title>
        <authorList>
            <person name="Kang Y.J."/>
            <person name="Kim S.K."/>
            <person name="Kim M.Y."/>
            <person name="Lestari P."/>
            <person name="Kim K.H."/>
            <person name="Ha B.K."/>
            <person name="Jun T.H."/>
            <person name="Hwang W.J."/>
            <person name="Lee T."/>
            <person name="Lee J."/>
            <person name="Shim S."/>
            <person name="Yoon M.Y."/>
            <person name="Jang Y.E."/>
            <person name="Han K.S."/>
            <person name="Taeprayoon P."/>
            <person name="Yoon N."/>
            <person name="Somta P."/>
            <person name="Tanya P."/>
            <person name="Kim K.S."/>
            <person name="Gwag J.G."/>
            <person name="Moon J.K."/>
            <person name="Lee Y.H."/>
            <person name="Park B.S."/>
            <person name="Bombarely A."/>
            <person name="Doyle J.J."/>
            <person name="Jackson S.A."/>
            <person name="Schafleitner R."/>
            <person name="Srinives P."/>
            <person name="Varshney R.K."/>
            <person name="Lee S.H."/>
        </authorList>
    </citation>
    <scope>NUCLEOTIDE SEQUENCE [LARGE SCALE GENOMIC DNA]</scope>
    <source>
        <strain evidence="3">cv. VC1973A</strain>
    </source>
</reference>
<proteinExistence type="predicted"/>
<reference evidence="4" key="2">
    <citation type="submission" date="2025-08" db="UniProtKB">
        <authorList>
            <consortium name="RefSeq"/>
        </authorList>
    </citation>
    <scope>IDENTIFICATION</scope>
    <source>
        <tissue evidence="4">Leaf</tissue>
    </source>
</reference>
<keyword evidence="2" id="KW-1133">Transmembrane helix</keyword>
<protein>
    <submittedName>
        <fullName evidence="4">Uncharacterized protein LOC106771457 isoform X1</fullName>
    </submittedName>
</protein>
<feature type="compositionally biased region" description="Polar residues" evidence="1">
    <location>
        <begin position="118"/>
        <end position="128"/>
    </location>
</feature>
<keyword evidence="2" id="KW-0472">Membrane</keyword>
<dbReference type="KEGG" id="vra:106771457"/>
<evidence type="ECO:0000256" key="1">
    <source>
        <dbReference type="SAM" id="MobiDB-lite"/>
    </source>
</evidence>
<dbReference type="OrthoDB" id="1932094at2759"/>
<dbReference type="GeneID" id="106771457"/>
<organism evidence="3 4">
    <name type="scientific">Vigna radiata var. radiata</name>
    <name type="common">Mung bean</name>
    <name type="synonym">Phaseolus aureus</name>
    <dbReference type="NCBI Taxonomy" id="3916"/>
    <lineage>
        <taxon>Eukaryota</taxon>
        <taxon>Viridiplantae</taxon>
        <taxon>Streptophyta</taxon>
        <taxon>Embryophyta</taxon>
        <taxon>Tracheophyta</taxon>
        <taxon>Spermatophyta</taxon>
        <taxon>Magnoliopsida</taxon>
        <taxon>eudicotyledons</taxon>
        <taxon>Gunneridae</taxon>
        <taxon>Pentapetalae</taxon>
        <taxon>rosids</taxon>
        <taxon>fabids</taxon>
        <taxon>Fabales</taxon>
        <taxon>Fabaceae</taxon>
        <taxon>Papilionoideae</taxon>
        <taxon>50 kb inversion clade</taxon>
        <taxon>NPAAA clade</taxon>
        <taxon>indigoferoid/millettioid clade</taxon>
        <taxon>Phaseoleae</taxon>
        <taxon>Vigna</taxon>
    </lineage>
</organism>
<evidence type="ECO:0000256" key="2">
    <source>
        <dbReference type="SAM" id="Phobius"/>
    </source>
</evidence>
<dbReference type="AlphaFoldDB" id="A0A1S3V455"/>
<dbReference type="RefSeq" id="XP_014512924.1">
    <property type="nucleotide sequence ID" value="XM_014657438.2"/>
</dbReference>
<keyword evidence="3" id="KW-1185">Reference proteome</keyword>
<accession>A0A1S3V455</accession>
<feature type="region of interest" description="Disordered" evidence="1">
    <location>
        <begin position="111"/>
        <end position="139"/>
    </location>
</feature>
<sequence>MVMSTLSLSCEFSFRVPTLSPPLSNNSLKPLSNPFIPYKSSQSFLLSSNTFNNMEIKSTLTNCFLLFFLILAISAFSRVIGESEALHSEIYEIDYRGPETHSSIIPPPHHFHIRKPHSSTPQKGSHTGTKALRDYSYPENKETRGLRPAKLIVSILMLAFYQPFI</sequence>